<evidence type="ECO:0000313" key="9">
    <source>
        <dbReference type="Proteomes" id="UP001227192"/>
    </source>
</evidence>
<dbReference type="GO" id="GO:0008233">
    <property type="term" value="F:peptidase activity"/>
    <property type="evidence" value="ECO:0007669"/>
    <property type="project" value="UniProtKB-KW"/>
</dbReference>
<dbReference type="Gene3D" id="3.30.420.10">
    <property type="entry name" value="Ribonuclease H-like superfamily/Ribonuclease H"/>
    <property type="match status" value="1"/>
</dbReference>
<dbReference type="GO" id="GO:0032196">
    <property type="term" value="P:transposition"/>
    <property type="evidence" value="ECO:0007669"/>
    <property type="project" value="UniProtKB-KW"/>
</dbReference>
<reference evidence="8" key="2">
    <citation type="journal article" date="2016" name="Fungal Biol.">
        <title>Ochratoxin A production by Penicillium thymicola.</title>
        <authorList>
            <person name="Nguyen H.D.T."/>
            <person name="McMullin D.R."/>
            <person name="Ponomareva E."/>
            <person name="Riley R."/>
            <person name="Pomraning K.R."/>
            <person name="Baker S.E."/>
            <person name="Seifert K.A."/>
        </authorList>
    </citation>
    <scope>NUCLEOTIDE SEQUENCE</scope>
    <source>
        <strain evidence="8">DAOM 180753</strain>
    </source>
</reference>
<comment type="catalytic activity">
    <reaction evidence="4">
        <text>DNA(n) + a 2'-deoxyribonucleoside 5'-triphosphate = DNA(n+1) + diphosphate</text>
        <dbReference type="Rhea" id="RHEA:22508"/>
        <dbReference type="Rhea" id="RHEA-COMP:17339"/>
        <dbReference type="Rhea" id="RHEA-COMP:17340"/>
        <dbReference type="ChEBI" id="CHEBI:33019"/>
        <dbReference type="ChEBI" id="CHEBI:61560"/>
        <dbReference type="ChEBI" id="CHEBI:173112"/>
        <dbReference type="EC" id="2.7.7.49"/>
    </reaction>
</comment>
<feature type="domain" description="Integrase catalytic" evidence="7">
    <location>
        <begin position="690"/>
        <end position="854"/>
    </location>
</feature>
<feature type="compositionally biased region" description="Gly residues" evidence="6">
    <location>
        <begin position="976"/>
        <end position="987"/>
    </location>
</feature>
<feature type="compositionally biased region" description="Basic residues" evidence="6">
    <location>
        <begin position="349"/>
        <end position="359"/>
    </location>
</feature>
<dbReference type="SUPFAM" id="SSF53098">
    <property type="entry name" value="Ribonuclease H-like"/>
    <property type="match status" value="1"/>
</dbReference>
<evidence type="ECO:0000256" key="3">
    <source>
        <dbReference type="ARBA" id="ARBA00022884"/>
    </source>
</evidence>
<keyword evidence="3" id="KW-0694">RNA-binding</keyword>
<dbReference type="EMBL" id="LACB01000784">
    <property type="protein sequence ID" value="KAJ9481428.1"/>
    <property type="molecule type" value="Genomic_DNA"/>
</dbReference>
<dbReference type="PANTHER" id="PTHR42648">
    <property type="entry name" value="TRANSPOSASE, PUTATIVE-RELATED"/>
    <property type="match status" value="1"/>
</dbReference>
<feature type="compositionally biased region" description="Basic and acidic residues" evidence="6">
    <location>
        <begin position="289"/>
        <end position="332"/>
    </location>
</feature>
<dbReference type="GO" id="GO:0006508">
    <property type="term" value="P:proteolysis"/>
    <property type="evidence" value="ECO:0007669"/>
    <property type="project" value="UniProtKB-KW"/>
</dbReference>
<dbReference type="GO" id="GO:0003964">
    <property type="term" value="F:RNA-directed DNA polymerase activity"/>
    <property type="evidence" value="ECO:0007669"/>
    <property type="project" value="UniProtKB-EC"/>
</dbReference>
<dbReference type="InterPro" id="IPR039537">
    <property type="entry name" value="Retrotran_Ty1/copia-like"/>
</dbReference>
<keyword evidence="2" id="KW-0378">Hydrolase</keyword>
<feature type="region of interest" description="Disordered" evidence="6">
    <location>
        <begin position="263"/>
        <end position="370"/>
    </location>
</feature>
<reference evidence="8" key="1">
    <citation type="submission" date="2015-06" db="EMBL/GenBank/DDBJ databases">
        <authorList>
            <person name="Nguyen H."/>
        </authorList>
    </citation>
    <scope>NUCLEOTIDE SEQUENCE</scope>
    <source>
        <strain evidence="8">DAOM 180753</strain>
    </source>
</reference>
<dbReference type="GO" id="GO:0015074">
    <property type="term" value="P:DNA integration"/>
    <property type="evidence" value="ECO:0007669"/>
    <property type="project" value="InterPro"/>
</dbReference>
<sequence length="1011" mass="113125">MVDSRGGPTNPKFSDLVPSLKGESNWESWKQCIEIALNGIDLSYWPLLIGRDERPANLPGMEEEAEFGDTVTELDDDAFTTASFTSASSTSTTQPAAQLAAQPASKTAMAKQKKAQQAWDQNNAIVLSFIAASLDANMLVYVKRGNTAAMVYEELRALCEAKTFFSVGNKAIKWAAWKYKPGIKPEDFVTKWRYLFTEKQEAFPAKQRVSPLFAMYMFLHAVSNNTACQHWLNTVSIRDDWSYDKNLHNIFGDFIAAEGRRIGNDRSHSQPQQQASSNVASSTRKKGFKDKSFDKGKGKGKERSTSRQQKEDDDRTLYHCSYHDRPSTHKPADCFLTPKNKYKDFKDKGRGRKGGKKPKSANPAAANAASKGDDNLWVSATHVVPRFLVTDSNGVTHDIHEYDNQPALSSSGASLAPGAFPAPRLKPLDSNAMSTYTFRSDNDVPDPNVWMLDSGCSAHMTPCRSVFHTFTQESLPIRSATGETFYAEGYGDVVIDLAIYNYAADEQGTKERIRMGGIVLRKVWYAPSLKHSLISTRQLAANGTMTIQLFKDHAELKSMVTGEVKGYASVSNNQYWLYTFQNAHVSHLRSLMEANCLTRSLFSPSSRAKSTGSAEDDNLYVSAARVGEPTSIDMNLAHRRACHAGETRVRKTQECTDGLTLKGKSALTRPCGPCVLGKGHALPFGKDKSIRTKPGEFLHTDVWGPISIASTGGGYNYYVTFTDDASRFCWVFLLKHRSEVLDKFIQVEQWLKTQLDLTVKRVAGDNAKEHEPLRDYLISKGAVWDPVPPYTPRLNGIPEIKNKHLLEPLVAIMSEHELPKYLWGPIIQGVNYTQNRLYHSKIECTPFEKLYGHKPNIAHLRALGCQCWYMIPKERRQQSCTLTQLKGACLVMINEVTTRFMTSPQRRLLSRETWFSMKHLLIQHRFHRQILTPASSSPNRILVMFHSISLNRNRPDYPPRSPAFRFDRWLQQWSGGTKGGGAGGEPKGGPCDRGTYPGRTTSICYPGDNPA</sequence>
<dbReference type="GO" id="GO:0003887">
    <property type="term" value="F:DNA-directed DNA polymerase activity"/>
    <property type="evidence" value="ECO:0007669"/>
    <property type="project" value="UniProtKB-EC"/>
</dbReference>
<evidence type="ECO:0000313" key="8">
    <source>
        <dbReference type="EMBL" id="KAJ9481428.1"/>
    </source>
</evidence>
<comment type="caution">
    <text evidence="8">The sequence shown here is derived from an EMBL/GenBank/DDBJ whole genome shotgun (WGS) entry which is preliminary data.</text>
</comment>
<dbReference type="AlphaFoldDB" id="A0AAI9T6P1"/>
<comment type="catalytic activity">
    <reaction evidence="5">
        <text>DNA(n) + a 2'-deoxyribonucleoside 5'-triphosphate = DNA(n+1) + diphosphate</text>
        <dbReference type="Rhea" id="RHEA:22508"/>
        <dbReference type="Rhea" id="RHEA-COMP:17339"/>
        <dbReference type="Rhea" id="RHEA-COMP:17340"/>
        <dbReference type="ChEBI" id="CHEBI:33019"/>
        <dbReference type="ChEBI" id="CHEBI:61560"/>
        <dbReference type="ChEBI" id="CHEBI:173112"/>
        <dbReference type="EC" id="2.7.7.7"/>
    </reaction>
</comment>
<dbReference type="GO" id="GO:0003723">
    <property type="term" value="F:RNA binding"/>
    <property type="evidence" value="ECO:0007669"/>
    <property type="project" value="UniProtKB-KW"/>
</dbReference>
<gene>
    <name evidence="8" type="ORF">VN97_g12047</name>
</gene>
<dbReference type="InterPro" id="IPR036397">
    <property type="entry name" value="RNaseH_sf"/>
</dbReference>
<feature type="region of interest" description="Disordered" evidence="6">
    <location>
        <begin position="975"/>
        <end position="1011"/>
    </location>
</feature>
<feature type="compositionally biased region" description="Low complexity" evidence="6">
    <location>
        <begin position="360"/>
        <end position="370"/>
    </location>
</feature>
<dbReference type="PANTHER" id="PTHR42648:SF24">
    <property type="entry name" value="INTEGRASE CATALYTIC DOMAIN-CONTAINING PROTEIN"/>
    <property type="match status" value="1"/>
</dbReference>
<dbReference type="Pfam" id="PF22936">
    <property type="entry name" value="Pol_BBD"/>
    <property type="match status" value="1"/>
</dbReference>
<feature type="compositionally biased region" description="Polar residues" evidence="6">
    <location>
        <begin position="269"/>
        <end position="282"/>
    </location>
</feature>
<evidence type="ECO:0000259" key="7">
    <source>
        <dbReference type="PROSITE" id="PS50994"/>
    </source>
</evidence>
<evidence type="ECO:0000256" key="5">
    <source>
        <dbReference type="ARBA" id="ARBA00049244"/>
    </source>
</evidence>
<dbReference type="PROSITE" id="PS50994">
    <property type="entry name" value="INTEGRASE"/>
    <property type="match status" value="1"/>
</dbReference>
<organism evidence="8 9">
    <name type="scientific">Penicillium thymicola</name>
    <dbReference type="NCBI Taxonomy" id="293382"/>
    <lineage>
        <taxon>Eukaryota</taxon>
        <taxon>Fungi</taxon>
        <taxon>Dikarya</taxon>
        <taxon>Ascomycota</taxon>
        <taxon>Pezizomycotina</taxon>
        <taxon>Eurotiomycetes</taxon>
        <taxon>Eurotiomycetidae</taxon>
        <taxon>Eurotiales</taxon>
        <taxon>Aspergillaceae</taxon>
        <taxon>Penicillium</taxon>
    </lineage>
</organism>
<evidence type="ECO:0000256" key="4">
    <source>
        <dbReference type="ARBA" id="ARBA00048173"/>
    </source>
</evidence>
<protein>
    <recommendedName>
        <fullName evidence="7">Integrase catalytic domain-containing protein</fullName>
    </recommendedName>
</protein>
<dbReference type="InterPro" id="IPR054722">
    <property type="entry name" value="PolX-like_BBD"/>
</dbReference>
<evidence type="ECO:0000256" key="1">
    <source>
        <dbReference type="ARBA" id="ARBA00022578"/>
    </source>
</evidence>
<evidence type="ECO:0000256" key="2">
    <source>
        <dbReference type="ARBA" id="ARBA00022670"/>
    </source>
</evidence>
<dbReference type="GO" id="GO:0005634">
    <property type="term" value="C:nucleus"/>
    <property type="evidence" value="ECO:0007669"/>
    <property type="project" value="UniProtKB-ARBA"/>
</dbReference>
<proteinExistence type="predicted"/>
<name>A0AAI9T6P1_PENTH</name>
<accession>A0AAI9T6P1</accession>
<keyword evidence="9" id="KW-1185">Reference proteome</keyword>
<keyword evidence="1" id="KW-0815">Transposition</keyword>
<keyword evidence="2" id="KW-0645">Protease</keyword>
<dbReference type="InterPro" id="IPR012337">
    <property type="entry name" value="RNaseH-like_sf"/>
</dbReference>
<dbReference type="InterPro" id="IPR001584">
    <property type="entry name" value="Integrase_cat-core"/>
</dbReference>
<evidence type="ECO:0000256" key="6">
    <source>
        <dbReference type="SAM" id="MobiDB-lite"/>
    </source>
</evidence>
<dbReference type="Proteomes" id="UP001227192">
    <property type="component" value="Unassembled WGS sequence"/>
</dbReference>